<dbReference type="InterPro" id="IPR013083">
    <property type="entry name" value="Znf_RING/FYVE/PHD"/>
</dbReference>
<dbReference type="Gene3D" id="3.30.40.10">
    <property type="entry name" value="Zinc/RING finger domain, C3HC4 (zinc finger)"/>
    <property type="match status" value="1"/>
</dbReference>
<dbReference type="SUPFAM" id="SSF57845">
    <property type="entry name" value="B-box zinc-binding domain"/>
    <property type="match status" value="1"/>
</dbReference>
<accession>A0ABV0ZKJ3</accession>
<comment type="similarity">
    <text evidence="2">Belongs to the TRIM/RBCC family.</text>
</comment>
<dbReference type="PROSITE" id="PS50089">
    <property type="entry name" value="ZF_RING_2"/>
    <property type="match status" value="1"/>
</dbReference>
<evidence type="ECO:0000256" key="6">
    <source>
        <dbReference type="ARBA" id="ARBA00022833"/>
    </source>
</evidence>
<dbReference type="PROSITE" id="PS00518">
    <property type="entry name" value="ZF_RING_1"/>
    <property type="match status" value="1"/>
</dbReference>
<dbReference type="Proteomes" id="UP001469553">
    <property type="component" value="Unassembled WGS sequence"/>
</dbReference>
<dbReference type="InterPro" id="IPR018957">
    <property type="entry name" value="Znf_C3HC4_RING-type"/>
</dbReference>
<dbReference type="InterPro" id="IPR050143">
    <property type="entry name" value="TRIM/RBCC"/>
</dbReference>
<comment type="subcellular location">
    <subcellularLocation>
        <location evidence="1">Cytoplasm</location>
    </subcellularLocation>
</comment>
<feature type="domain" description="B box-type" evidence="10">
    <location>
        <begin position="83"/>
        <end position="124"/>
    </location>
</feature>
<feature type="domain" description="B30.2/SPRY" evidence="11">
    <location>
        <begin position="273"/>
        <end position="461"/>
    </location>
</feature>
<evidence type="ECO:0000313" key="12">
    <source>
        <dbReference type="EMBL" id="MEQ2306655.1"/>
    </source>
</evidence>
<dbReference type="Gene3D" id="2.60.120.920">
    <property type="match status" value="1"/>
</dbReference>
<dbReference type="Gene3D" id="3.30.160.60">
    <property type="entry name" value="Classic Zinc Finger"/>
    <property type="match status" value="1"/>
</dbReference>
<dbReference type="EMBL" id="JAHRIP010066441">
    <property type="protein sequence ID" value="MEQ2306655.1"/>
    <property type="molecule type" value="Genomic_DNA"/>
</dbReference>
<dbReference type="InterPro" id="IPR013320">
    <property type="entry name" value="ConA-like_dom_sf"/>
</dbReference>
<evidence type="ECO:0000259" key="10">
    <source>
        <dbReference type="PROSITE" id="PS50119"/>
    </source>
</evidence>
<keyword evidence="13" id="KW-1185">Reference proteome</keyword>
<gene>
    <name evidence="12" type="ORF">AMECASPLE_010490</name>
</gene>
<feature type="coiled-coil region" evidence="8">
    <location>
        <begin position="196"/>
        <end position="231"/>
    </location>
</feature>
<dbReference type="InterPro" id="IPR017907">
    <property type="entry name" value="Znf_RING_CS"/>
</dbReference>
<dbReference type="Pfam" id="PF00097">
    <property type="entry name" value="zf-C3HC4"/>
    <property type="match status" value="1"/>
</dbReference>
<dbReference type="SMART" id="SM00336">
    <property type="entry name" value="BBOX"/>
    <property type="match status" value="1"/>
</dbReference>
<evidence type="ECO:0000256" key="4">
    <source>
        <dbReference type="ARBA" id="ARBA00022723"/>
    </source>
</evidence>
<dbReference type="SMART" id="SM00184">
    <property type="entry name" value="RING"/>
    <property type="match status" value="1"/>
</dbReference>
<evidence type="ECO:0000256" key="5">
    <source>
        <dbReference type="ARBA" id="ARBA00022771"/>
    </source>
</evidence>
<keyword evidence="3" id="KW-0963">Cytoplasm</keyword>
<dbReference type="InterPro" id="IPR003877">
    <property type="entry name" value="SPRY_dom"/>
</dbReference>
<dbReference type="Pfam" id="PF13765">
    <property type="entry name" value="PRY"/>
    <property type="match status" value="1"/>
</dbReference>
<dbReference type="CDD" id="cd12893">
    <property type="entry name" value="SPRY_PRY_TRIM35"/>
    <property type="match status" value="1"/>
</dbReference>
<dbReference type="PROSITE" id="PS50188">
    <property type="entry name" value="B302_SPRY"/>
    <property type="match status" value="1"/>
</dbReference>
<dbReference type="InterPro" id="IPR043136">
    <property type="entry name" value="B30.2/SPRY_sf"/>
</dbReference>
<evidence type="ECO:0000313" key="13">
    <source>
        <dbReference type="Proteomes" id="UP001469553"/>
    </source>
</evidence>
<proteinExistence type="inferred from homology"/>
<dbReference type="InterPro" id="IPR001870">
    <property type="entry name" value="B30.2/SPRY"/>
</dbReference>
<keyword evidence="6" id="KW-0862">Zinc</keyword>
<dbReference type="InterPro" id="IPR001841">
    <property type="entry name" value="Znf_RING"/>
</dbReference>
<dbReference type="PANTHER" id="PTHR24103">
    <property type="entry name" value="E3 UBIQUITIN-PROTEIN LIGASE TRIM"/>
    <property type="match status" value="1"/>
</dbReference>
<dbReference type="InterPro" id="IPR006574">
    <property type="entry name" value="PRY"/>
</dbReference>
<evidence type="ECO:0000256" key="7">
    <source>
        <dbReference type="PROSITE-ProRule" id="PRU00024"/>
    </source>
</evidence>
<dbReference type="PRINTS" id="PR01407">
    <property type="entry name" value="BUTYPHLNCDUF"/>
</dbReference>
<keyword evidence="8" id="KW-0175">Coiled coil</keyword>
<comment type="caution">
    <text evidence="12">The sequence shown here is derived from an EMBL/GenBank/DDBJ whole genome shotgun (WGS) entry which is preliminary data.</text>
</comment>
<evidence type="ECO:0000256" key="3">
    <source>
        <dbReference type="ARBA" id="ARBA00022490"/>
    </source>
</evidence>
<dbReference type="PROSITE" id="PS50119">
    <property type="entry name" value="ZF_BBOX"/>
    <property type="match status" value="1"/>
</dbReference>
<organism evidence="12 13">
    <name type="scientific">Ameca splendens</name>
    <dbReference type="NCBI Taxonomy" id="208324"/>
    <lineage>
        <taxon>Eukaryota</taxon>
        <taxon>Metazoa</taxon>
        <taxon>Chordata</taxon>
        <taxon>Craniata</taxon>
        <taxon>Vertebrata</taxon>
        <taxon>Euteleostomi</taxon>
        <taxon>Actinopterygii</taxon>
        <taxon>Neopterygii</taxon>
        <taxon>Teleostei</taxon>
        <taxon>Neoteleostei</taxon>
        <taxon>Acanthomorphata</taxon>
        <taxon>Ovalentaria</taxon>
        <taxon>Atherinomorphae</taxon>
        <taxon>Cyprinodontiformes</taxon>
        <taxon>Goodeidae</taxon>
        <taxon>Ameca</taxon>
    </lineage>
</organism>
<evidence type="ECO:0000259" key="11">
    <source>
        <dbReference type="PROSITE" id="PS50188"/>
    </source>
</evidence>
<dbReference type="SMART" id="SM00589">
    <property type="entry name" value="PRY"/>
    <property type="match status" value="1"/>
</dbReference>
<evidence type="ECO:0000256" key="2">
    <source>
        <dbReference type="ARBA" id="ARBA00008518"/>
    </source>
</evidence>
<sequence>MFSQAEDDLSCSVCQDIFKDPVVLQCSHSFCKVCLQSWWYEKQVQMCPLCKEISSSSEPPCNLVLKNLCETFLLERGQKVPAESEDLCHVHHEKLKLFCLDHQKPVCLVCRDSKAHSNHSFRPIDETVCQHREELNGYLMLLKEKMHLFNEVKENFDQTGEYMKVQAKRTEKQIKDQFKKLHQFLQEEKEARISALRKEERQKRTVLNQKIEALKEQISAMSEIIRTTEDELRAPDISFLQNYKTTKFGIQRRTLLDYTKPVSGLLIEEAQHLGNLVHNIWIKMKNIVSFFPVIMDPNTAHPELFLSDDLTSVTFGPRQKLPDNPERFDQRCCVLGFEGFDSGTHSWDVEVRHYKCWSVGVINESVLKKGEIQTGYWEVCLTHGKYEVLSPPLPDKILSVKNLQRIRVQLDFNKGRLSFIDLDTNKVIHSFKHSFNEKLFPYFANNNESSLKILPSAISET</sequence>
<evidence type="ECO:0000259" key="9">
    <source>
        <dbReference type="PROSITE" id="PS50089"/>
    </source>
</evidence>
<dbReference type="InterPro" id="IPR000315">
    <property type="entry name" value="Znf_B-box"/>
</dbReference>
<dbReference type="InterPro" id="IPR003879">
    <property type="entry name" value="Butyrophylin_SPRY"/>
</dbReference>
<keyword evidence="4" id="KW-0479">Metal-binding</keyword>
<evidence type="ECO:0000256" key="1">
    <source>
        <dbReference type="ARBA" id="ARBA00004496"/>
    </source>
</evidence>
<dbReference type="SUPFAM" id="SSF49899">
    <property type="entry name" value="Concanavalin A-like lectins/glucanases"/>
    <property type="match status" value="1"/>
</dbReference>
<reference evidence="12 13" key="1">
    <citation type="submission" date="2021-06" db="EMBL/GenBank/DDBJ databases">
        <authorList>
            <person name="Palmer J.M."/>
        </authorList>
    </citation>
    <scope>NUCLEOTIDE SEQUENCE [LARGE SCALE GENOMIC DNA]</scope>
    <source>
        <strain evidence="12 13">AS_MEX2019</strain>
        <tissue evidence="12">Muscle</tissue>
    </source>
</reference>
<name>A0ABV0ZKJ3_9TELE</name>
<keyword evidence="5 7" id="KW-0863">Zinc-finger</keyword>
<evidence type="ECO:0008006" key="14">
    <source>
        <dbReference type="Google" id="ProtNLM"/>
    </source>
</evidence>
<feature type="domain" description="RING-type" evidence="9">
    <location>
        <begin position="11"/>
        <end position="51"/>
    </location>
</feature>
<evidence type="ECO:0000256" key="8">
    <source>
        <dbReference type="SAM" id="Coils"/>
    </source>
</evidence>
<dbReference type="SUPFAM" id="SSF57850">
    <property type="entry name" value="RING/U-box"/>
    <property type="match status" value="1"/>
</dbReference>
<dbReference type="Pfam" id="PF00643">
    <property type="entry name" value="zf-B_box"/>
    <property type="match status" value="1"/>
</dbReference>
<dbReference type="SMART" id="SM00449">
    <property type="entry name" value="SPRY"/>
    <property type="match status" value="1"/>
</dbReference>
<protein>
    <recommendedName>
        <fullName evidence="14">Tripartite motif-containing protein 35</fullName>
    </recommendedName>
</protein>
<dbReference type="Pfam" id="PF00622">
    <property type="entry name" value="SPRY"/>
    <property type="match status" value="1"/>
</dbReference>